<accession>T1AVU5</accession>
<dbReference type="Pfam" id="PF00271">
    <property type="entry name" value="Helicase_C"/>
    <property type="match status" value="1"/>
</dbReference>
<keyword evidence="2" id="KW-0547">Nucleotide-binding</keyword>
<protein>
    <submittedName>
        <fullName evidence="2">DEAD/DEAH box helicase domain protein</fullName>
    </submittedName>
</protein>
<dbReference type="InterPro" id="IPR001650">
    <property type="entry name" value="Helicase_C-like"/>
</dbReference>
<dbReference type="PANTHER" id="PTHR47957:SF3">
    <property type="entry name" value="ATP-DEPENDENT HELICASE HRQ1"/>
    <property type="match status" value="1"/>
</dbReference>
<proteinExistence type="predicted"/>
<keyword evidence="2" id="KW-0067">ATP-binding</keyword>
<dbReference type="InterPro" id="IPR027417">
    <property type="entry name" value="P-loop_NTPase"/>
</dbReference>
<dbReference type="PROSITE" id="PS51194">
    <property type="entry name" value="HELICASE_CTER"/>
    <property type="match status" value="1"/>
</dbReference>
<keyword evidence="2" id="KW-0378">Hydrolase</keyword>
<keyword evidence="2" id="KW-0347">Helicase</keyword>
<reference evidence="2" key="2">
    <citation type="journal article" date="2014" name="ISME J.">
        <title>Microbial stratification in low pH oxic and suboxic macroscopic growths along an acid mine drainage.</title>
        <authorList>
            <person name="Mendez-Garcia C."/>
            <person name="Mesa V."/>
            <person name="Sprenger R.R."/>
            <person name="Richter M."/>
            <person name="Diez M.S."/>
            <person name="Solano J."/>
            <person name="Bargiela R."/>
            <person name="Golyshina O.V."/>
            <person name="Manteca A."/>
            <person name="Ramos J.L."/>
            <person name="Gallego J.R."/>
            <person name="Llorente I."/>
            <person name="Martins Dos Santos V.A."/>
            <person name="Jensen O.N."/>
            <person name="Pelaez A.I."/>
            <person name="Sanchez J."/>
            <person name="Ferrer M."/>
        </authorList>
    </citation>
    <scope>NUCLEOTIDE SEQUENCE</scope>
</reference>
<feature type="non-terminal residue" evidence="2">
    <location>
        <position position="213"/>
    </location>
</feature>
<dbReference type="GO" id="GO:0043138">
    <property type="term" value="F:3'-5' DNA helicase activity"/>
    <property type="evidence" value="ECO:0007669"/>
    <property type="project" value="TreeGrafter"/>
</dbReference>
<sequence length="213" mass="22877">MANPGELAERLVGRPVSLVTDNGAPAPMRRLVILNPPVVEPRLGIRRSASLEARKIVPQLVRSGSQTIVFGQTRLQVELLLNYLDREIEADGRGLGVAHGGAVRAYRGGYLPLERRAIEAGLRSGAVRCVVATSALELGIDIGRLDSAVLVGYPGTIASLWQRLGRAGRRDGAALQLLITGGGPLDQFIAKHPEFLLEQSPERAFVDPDNLLI</sequence>
<dbReference type="PANTHER" id="PTHR47957">
    <property type="entry name" value="ATP-DEPENDENT HELICASE HRQ1"/>
    <property type="match status" value="1"/>
</dbReference>
<dbReference type="GO" id="GO:0036297">
    <property type="term" value="P:interstrand cross-link repair"/>
    <property type="evidence" value="ECO:0007669"/>
    <property type="project" value="TreeGrafter"/>
</dbReference>
<reference evidence="2" key="1">
    <citation type="submission" date="2013-08" db="EMBL/GenBank/DDBJ databases">
        <authorList>
            <person name="Mendez C."/>
            <person name="Richter M."/>
            <person name="Ferrer M."/>
            <person name="Sanchez J."/>
        </authorList>
    </citation>
    <scope>NUCLEOTIDE SEQUENCE</scope>
</reference>
<dbReference type="Gene3D" id="3.40.50.300">
    <property type="entry name" value="P-loop containing nucleotide triphosphate hydrolases"/>
    <property type="match status" value="1"/>
</dbReference>
<comment type="caution">
    <text evidence="2">The sequence shown here is derived from an EMBL/GenBank/DDBJ whole genome shotgun (WGS) entry which is preliminary data.</text>
</comment>
<name>T1AVU5_9ZZZZ</name>
<gene>
    <name evidence="2" type="ORF">B1B_07780</name>
</gene>
<organism evidence="2">
    <name type="scientific">mine drainage metagenome</name>
    <dbReference type="NCBI Taxonomy" id="410659"/>
    <lineage>
        <taxon>unclassified sequences</taxon>
        <taxon>metagenomes</taxon>
        <taxon>ecological metagenomes</taxon>
    </lineage>
</organism>
<evidence type="ECO:0000313" key="2">
    <source>
        <dbReference type="EMBL" id="EQD60468.1"/>
    </source>
</evidence>
<feature type="domain" description="Helicase C-terminal" evidence="1">
    <location>
        <begin position="55"/>
        <end position="212"/>
    </location>
</feature>
<evidence type="ECO:0000259" key="1">
    <source>
        <dbReference type="PROSITE" id="PS51194"/>
    </source>
</evidence>
<dbReference type="SMART" id="SM00490">
    <property type="entry name" value="HELICc"/>
    <property type="match status" value="1"/>
</dbReference>
<dbReference type="EMBL" id="AUZY01004975">
    <property type="protein sequence ID" value="EQD60468.1"/>
    <property type="molecule type" value="Genomic_DNA"/>
</dbReference>
<dbReference type="GO" id="GO:0005634">
    <property type="term" value="C:nucleus"/>
    <property type="evidence" value="ECO:0007669"/>
    <property type="project" value="TreeGrafter"/>
</dbReference>
<dbReference type="GO" id="GO:0006289">
    <property type="term" value="P:nucleotide-excision repair"/>
    <property type="evidence" value="ECO:0007669"/>
    <property type="project" value="TreeGrafter"/>
</dbReference>
<dbReference type="SUPFAM" id="SSF52540">
    <property type="entry name" value="P-loop containing nucleoside triphosphate hydrolases"/>
    <property type="match status" value="1"/>
</dbReference>
<dbReference type="AlphaFoldDB" id="T1AVU5"/>
<dbReference type="CDD" id="cd18797">
    <property type="entry name" value="SF2_C_Hrq"/>
    <property type="match status" value="1"/>
</dbReference>